<name>A0A1J5QNH4_9ZZZZ</name>
<dbReference type="EMBL" id="MLJW01000565">
    <property type="protein sequence ID" value="OIQ85129.1"/>
    <property type="molecule type" value="Genomic_DNA"/>
</dbReference>
<dbReference type="GO" id="GO:0016020">
    <property type="term" value="C:membrane"/>
    <property type="evidence" value="ECO:0007669"/>
    <property type="project" value="InterPro"/>
</dbReference>
<keyword evidence="3" id="KW-1133">Transmembrane helix</keyword>
<dbReference type="InterPro" id="IPR005372">
    <property type="entry name" value="UPF0182"/>
</dbReference>
<keyword evidence="1" id="KW-1003">Cell membrane</keyword>
<dbReference type="PANTHER" id="PTHR39344">
    <property type="entry name" value="UPF0182 PROTEIN SLL1060"/>
    <property type="match status" value="1"/>
</dbReference>
<evidence type="ECO:0000256" key="3">
    <source>
        <dbReference type="ARBA" id="ARBA00022989"/>
    </source>
</evidence>
<keyword evidence="2" id="KW-0812">Transmembrane</keyword>
<organism evidence="6">
    <name type="scientific">mine drainage metagenome</name>
    <dbReference type="NCBI Taxonomy" id="410659"/>
    <lineage>
        <taxon>unclassified sequences</taxon>
        <taxon>metagenomes</taxon>
        <taxon>ecological metagenomes</taxon>
    </lineage>
</organism>
<dbReference type="AlphaFoldDB" id="A0A1J5QNH4"/>
<keyword evidence="4" id="KW-0472">Membrane</keyword>
<feature type="region of interest" description="Disordered" evidence="5">
    <location>
        <begin position="356"/>
        <end position="390"/>
    </location>
</feature>
<evidence type="ECO:0000256" key="5">
    <source>
        <dbReference type="SAM" id="MobiDB-lite"/>
    </source>
</evidence>
<evidence type="ECO:0000256" key="2">
    <source>
        <dbReference type="ARBA" id="ARBA00022692"/>
    </source>
</evidence>
<feature type="compositionally biased region" description="Low complexity" evidence="5">
    <location>
        <begin position="358"/>
        <end position="369"/>
    </location>
</feature>
<evidence type="ECO:0000256" key="1">
    <source>
        <dbReference type="ARBA" id="ARBA00022475"/>
    </source>
</evidence>
<sequence length="450" mass="46817">MFSDRVTPDSQILYDRDPSLRVQKVAPYLTLDGRVYPAVVDGRVKWIVDGYTTSDGYPYSASMSLQAATTDSQTAASASTSVQGLLPAKVNYIRNSVKATVDAYSGEVTLYAWDPQDPVLQAWNKVFPSTLKPISAISGQLMSHMRYPEDLFKVQRTLLADYHVTSATDFFTGQDFWAVPNDPTQTGSAAQEPQPPYYLTLQMPSQSSPAFSLTSTFIPQNTGSVERSILTGFLAADAEAGDVAGVKSPGYGKLRLIELPRNSTVPGPGQVANKFTSDPTASTTLNLLNTGGSTVIRGNLLTLPVGGGLLYVQPVYVQSSTGTKFPLLQKVLVSFGDTVGFSDTLSGALDQVFGGNSGATTTDGTTVSPTPTPTPTPAPSGGTSTGTGGTVNATARAALAQALTEANAAIAAGQKALAAGDFAAYGTAQTNLQKAIEAAVAAEANLGATG</sequence>
<comment type="caution">
    <text evidence="6">The sequence shown here is derived from an EMBL/GenBank/DDBJ whole genome shotgun (WGS) entry which is preliminary data.</text>
</comment>
<evidence type="ECO:0000256" key="4">
    <source>
        <dbReference type="ARBA" id="ARBA00023136"/>
    </source>
</evidence>
<dbReference type="Pfam" id="PF03699">
    <property type="entry name" value="UPF0182"/>
    <property type="match status" value="1"/>
</dbReference>
<reference evidence="6" key="1">
    <citation type="submission" date="2016-10" db="EMBL/GenBank/DDBJ databases">
        <title>Sequence of Gallionella enrichment culture.</title>
        <authorList>
            <person name="Poehlein A."/>
            <person name="Muehling M."/>
            <person name="Daniel R."/>
        </authorList>
    </citation>
    <scope>NUCLEOTIDE SEQUENCE</scope>
</reference>
<proteinExistence type="predicted"/>
<evidence type="ECO:0000313" key="6">
    <source>
        <dbReference type="EMBL" id="OIQ85129.1"/>
    </source>
</evidence>
<accession>A0A1J5QNH4</accession>
<protein>
    <submittedName>
        <fullName evidence="6">Uncharacterized protein</fullName>
    </submittedName>
</protein>
<dbReference type="GO" id="GO:0005576">
    <property type="term" value="C:extracellular region"/>
    <property type="evidence" value="ECO:0007669"/>
    <property type="project" value="TreeGrafter"/>
</dbReference>
<dbReference type="PANTHER" id="PTHR39344:SF1">
    <property type="entry name" value="UPF0182 PROTEIN SLL1060"/>
    <property type="match status" value="1"/>
</dbReference>
<gene>
    <name evidence="6" type="ORF">GALL_330220</name>
</gene>